<protein>
    <recommendedName>
        <fullName evidence="1">DUF6589 domain-containing protein</fullName>
    </recommendedName>
</protein>
<accession>A0A9D4G1L0</accession>
<reference evidence="2" key="2">
    <citation type="submission" date="2020-11" db="EMBL/GenBank/DDBJ databases">
        <authorList>
            <person name="McCartney M.A."/>
            <person name="Auch B."/>
            <person name="Kono T."/>
            <person name="Mallez S."/>
            <person name="Becker A."/>
            <person name="Gohl D.M."/>
            <person name="Silverstein K.A.T."/>
            <person name="Koren S."/>
            <person name="Bechman K.B."/>
            <person name="Herman A."/>
            <person name="Abrahante J.E."/>
            <person name="Garbe J."/>
        </authorList>
    </citation>
    <scope>NUCLEOTIDE SEQUENCE</scope>
    <source>
        <strain evidence="2">Duluth1</strain>
        <tissue evidence="2">Whole animal</tissue>
    </source>
</reference>
<reference evidence="2" key="1">
    <citation type="journal article" date="2019" name="bioRxiv">
        <title>The Genome of the Zebra Mussel, Dreissena polymorpha: A Resource for Invasive Species Research.</title>
        <authorList>
            <person name="McCartney M.A."/>
            <person name="Auch B."/>
            <person name="Kono T."/>
            <person name="Mallez S."/>
            <person name="Zhang Y."/>
            <person name="Obille A."/>
            <person name="Becker A."/>
            <person name="Abrahante J.E."/>
            <person name="Garbe J."/>
            <person name="Badalamenti J.P."/>
            <person name="Herman A."/>
            <person name="Mangelson H."/>
            <person name="Liachko I."/>
            <person name="Sullivan S."/>
            <person name="Sone E.D."/>
            <person name="Koren S."/>
            <person name="Silverstein K.A.T."/>
            <person name="Beckman K.B."/>
            <person name="Gohl D.M."/>
        </authorList>
    </citation>
    <scope>NUCLEOTIDE SEQUENCE</scope>
    <source>
        <strain evidence="2">Duluth1</strain>
        <tissue evidence="2">Whole animal</tissue>
    </source>
</reference>
<name>A0A9D4G1L0_DREPO</name>
<comment type="caution">
    <text evidence="2">The sequence shown here is derived from an EMBL/GenBank/DDBJ whole genome shotgun (WGS) entry which is preliminary data.</text>
</comment>
<keyword evidence="3" id="KW-1185">Reference proteome</keyword>
<organism evidence="2 3">
    <name type="scientific">Dreissena polymorpha</name>
    <name type="common">Zebra mussel</name>
    <name type="synonym">Mytilus polymorpha</name>
    <dbReference type="NCBI Taxonomy" id="45954"/>
    <lineage>
        <taxon>Eukaryota</taxon>
        <taxon>Metazoa</taxon>
        <taxon>Spiralia</taxon>
        <taxon>Lophotrochozoa</taxon>
        <taxon>Mollusca</taxon>
        <taxon>Bivalvia</taxon>
        <taxon>Autobranchia</taxon>
        <taxon>Heteroconchia</taxon>
        <taxon>Euheterodonta</taxon>
        <taxon>Imparidentia</taxon>
        <taxon>Neoheterodontei</taxon>
        <taxon>Myida</taxon>
        <taxon>Dreissenoidea</taxon>
        <taxon>Dreissenidae</taxon>
        <taxon>Dreissena</taxon>
    </lineage>
</organism>
<sequence>MFYQILYDETHTDIFTLHSQKVRLLRKEANGLDVKNHFDSCKELAISVIKAFLVQATLEHYNLQNTNSNPENIPNFEQMQDDKKKEWMISFITPIVNEIMSLSKKVVNGTFVEEANPDMVNNYSKVLVELRLVFLELCDIVKSPNRERLITCLKYLMLILKGHNSKSKYALEILRFLCQQYALLSKKQSHAAVYGLFVNTGKTIIPADLQMEHLVRITKTHIRAMCSNVTDQSLIKRSSAFFGINEISEAFENESSVIKRAQKHKRISSVEDENKIISDLKNVKLFTKFPGRLTESLNEQTKNPISKLSIVDLQKWIQKYLTKFFFEV</sequence>
<proteinExistence type="predicted"/>
<feature type="domain" description="DUF6589" evidence="1">
    <location>
        <begin position="7"/>
        <end position="264"/>
    </location>
</feature>
<dbReference type="InterPro" id="IPR046496">
    <property type="entry name" value="DUF6589"/>
</dbReference>
<dbReference type="Proteomes" id="UP000828390">
    <property type="component" value="Unassembled WGS sequence"/>
</dbReference>
<dbReference type="Pfam" id="PF20231">
    <property type="entry name" value="DUF6589"/>
    <property type="match status" value="1"/>
</dbReference>
<evidence type="ECO:0000313" key="2">
    <source>
        <dbReference type="EMBL" id="KAH3808913.1"/>
    </source>
</evidence>
<dbReference type="EMBL" id="JAIWYP010000006">
    <property type="protein sequence ID" value="KAH3808913.1"/>
    <property type="molecule type" value="Genomic_DNA"/>
</dbReference>
<evidence type="ECO:0000259" key="1">
    <source>
        <dbReference type="Pfam" id="PF20231"/>
    </source>
</evidence>
<dbReference type="AlphaFoldDB" id="A0A9D4G1L0"/>
<gene>
    <name evidence="2" type="ORF">DPMN_137273</name>
</gene>
<evidence type="ECO:0000313" key="3">
    <source>
        <dbReference type="Proteomes" id="UP000828390"/>
    </source>
</evidence>